<accession>A0A2T4DVU4</accession>
<evidence type="ECO:0000313" key="4">
    <source>
        <dbReference type="Proteomes" id="UP000636010"/>
    </source>
</evidence>
<reference evidence="1" key="1">
    <citation type="journal article" date="2014" name="Int. J. Syst. Evol. Microbiol.">
        <title>Complete genome of a new Firmicutes species belonging to the dominant human colonic microbiota ('Ruminococcus bicirculans') reveals two chromosomes and a selective capacity to utilize plant glucans.</title>
        <authorList>
            <consortium name="NISC Comparative Sequencing Program"/>
            <person name="Wegmann U."/>
            <person name="Louis P."/>
            <person name="Goesmann A."/>
            <person name="Henrissat B."/>
            <person name="Duncan S.H."/>
            <person name="Flint H.J."/>
        </authorList>
    </citation>
    <scope>NUCLEOTIDE SEQUENCE</scope>
    <source>
        <strain evidence="1">CGMCC 1.10832</strain>
    </source>
</reference>
<sequence>MTLINKKYLTKRNYQVLETVSAVGISFLTKELVKKSWQKITRQQPPENPYSNESSLKEVILFSISLAVVGTTFKLIARDKFAKAWKELDGELPEYLD</sequence>
<dbReference type="AlphaFoldDB" id="A0A2T4DVU4"/>
<dbReference type="Proteomes" id="UP000636010">
    <property type="component" value="Unassembled WGS sequence"/>
</dbReference>
<reference evidence="1" key="4">
    <citation type="submission" date="2024-05" db="EMBL/GenBank/DDBJ databases">
        <authorList>
            <person name="Sun Q."/>
            <person name="Zhou Y."/>
        </authorList>
    </citation>
    <scope>NUCLEOTIDE SEQUENCE</scope>
    <source>
        <strain evidence="1">CGMCC 1.10832</strain>
    </source>
</reference>
<evidence type="ECO:0008006" key="5">
    <source>
        <dbReference type="Google" id="ProtNLM"/>
    </source>
</evidence>
<protein>
    <recommendedName>
        <fullName evidence="5">DUF4235 domain-containing protein</fullName>
    </recommendedName>
</protein>
<evidence type="ECO:0000313" key="2">
    <source>
        <dbReference type="EMBL" id="PTB97961.1"/>
    </source>
</evidence>
<dbReference type="InterPro" id="IPR025329">
    <property type="entry name" value="DUF4235"/>
</dbReference>
<dbReference type="Proteomes" id="UP000240608">
    <property type="component" value="Unassembled WGS sequence"/>
</dbReference>
<evidence type="ECO:0000313" key="1">
    <source>
        <dbReference type="EMBL" id="GGC40498.1"/>
    </source>
</evidence>
<comment type="caution">
    <text evidence="2">The sequence shown here is derived from an EMBL/GenBank/DDBJ whole genome shotgun (WGS) entry which is preliminary data.</text>
</comment>
<name>A0A2T4DVU4_9BACT</name>
<evidence type="ECO:0000313" key="3">
    <source>
        <dbReference type="Proteomes" id="UP000240608"/>
    </source>
</evidence>
<gene>
    <name evidence="2" type="ORF">C9994_00625</name>
    <name evidence="1" type="ORF">GCM10011506_27590</name>
</gene>
<organism evidence="2 3">
    <name type="scientific">Marivirga lumbricoides</name>
    <dbReference type="NCBI Taxonomy" id="1046115"/>
    <lineage>
        <taxon>Bacteria</taxon>
        <taxon>Pseudomonadati</taxon>
        <taxon>Bacteroidota</taxon>
        <taxon>Cytophagia</taxon>
        <taxon>Cytophagales</taxon>
        <taxon>Marivirgaceae</taxon>
        <taxon>Marivirga</taxon>
    </lineage>
</organism>
<reference evidence="2 3" key="2">
    <citation type="submission" date="2018-03" db="EMBL/GenBank/DDBJ databases">
        <title>Cross-interface Injection: A General Nanoliter Liquid Handling Method Applied to Single Cells Genome Amplification Automated Nanoliter Liquid Handling Applied to Single Cell Multiple Displacement Amplification.</title>
        <authorList>
            <person name="Yun J."/>
            <person name="Xu P."/>
            <person name="Xu J."/>
            <person name="Dai X."/>
            <person name="Wang Y."/>
            <person name="Zheng X."/>
            <person name="Cao C."/>
            <person name="Yi Q."/>
            <person name="Zhu Y."/>
            <person name="Wang L."/>
            <person name="Dong Z."/>
            <person name="Huang Y."/>
            <person name="Huang L."/>
            <person name="Du W."/>
        </authorList>
    </citation>
    <scope>NUCLEOTIDE SEQUENCE [LARGE SCALE GENOMIC DNA]</scope>
    <source>
        <strain evidence="2 3">Z-D1-2</strain>
    </source>
</reference>
<dbReference type="RefSeq" id="WP_188464413.1">
    <property type="nucleotide sequence ID" value="NZ_BAABHU010000008.1"/>
</dbReference>
<keyword evidence="4" id="KW-1185">Reference proteome</keyword>
<proteinExistence type="predicted"/>
<reference evidence="4" key="3">
    <citation type="journal article" date="2019" name="Int. J. Syst. Evol. Microbiol.">
        <title>The Global Catalogue of Microorganisms (GCM) 10K type strain sequencing project: providing services to taxonomists for standard genome sequencing and annotation.</title>
        <authorList>
            <consortium name="The Broad Institute Genomics Platform"/>
            <consortium name="The Broad Institute Genome Sequencing Center for Infectious Disease"/>
            <person name="Wu L."/>
            <person name="Ma J."/>
        </authorList>
    </citation>
    <scope>NUCLEOTIDE SEQUENCE [LARGE SCALE GENOMIC DNA]</scope>
    <source>
        <strain evidence="4">CGMCC 1.10832</strain>
    </source>
</reference>
<dbReference type="EMBL" id="BMEC01000008">
    <property type="protein sequence ID" value="GGC40498.1"/>
    <property type="molecule type" value="Genomic_DNA"/>
</dbReference>
<dbReference type="EMBL" id="PYVU01000002">
    <property type="protein sequence ID" value="PTB97961.1"/>
    <property type="molecule type" value="Genomic_DNA"/>
</dbReference>
<dbReference type="Pfam" id="PF14019">
    <property type="entry name" value="DUF4235"/>
    <property type="match status" value="1"/>
</dbReference>